<dbReference type="GO" id="GO:0005737">
    <property type="term" value="C:cytoplasm"/>
    <property type="evidence" value="ECO:0007669"/>
    <property type="project" value="TreeGrafter"/>
</dbReference>
<gene>
    <name evidence="6" type="ORF">SAMN06264849_1145</name>
</gene>
<keyword evidence="1 6" id="KW-0489">Methyltransferase</keyword>
<reference evidence="6 7" key="1">
    <citation type="submission" date="2017-05" db="EMBL/GenBank/DDBJ databases">
        <authorList>
            <person name="Varghese N."/>
            <person name="Submissions S."/>
        </authorList>
    </citation>
    <scope>NUCLEOTIDE SEQUENCE [LARGE SCALE GENOMIC DNA]</scope>
    <source>
        <strain evidence="6 7">DSM 45474</strain>
    </source>
</reference>
<dbReference type="InterPro" id="IPR002941">
    <property type="entry name" value="DNA_methylase_N4/N6"/>
</dbReference>
<dbReference type="InterPro" id="IPR029063">
    <property type="entry name" value="SAM-dependent_MTases_sf"/>
</dbReference>
<dbReference type="PANTHER" id="PTHR13370">
    <property type="entry name" value="RNA METHYLASE-RELATED"/>
    <property type="match status" value="1"/>
</dbReference>
<evidence type="ECO:0000259" key="5">
    <source>
        <dbReference type="Pfam" id="PF01555"/>
    </source>
</evidence>
<dbReference type="GO" id="GO:0008170">
    <property type="term" value="F:N-methyltransferase activity"/>
    <property type="evidence" value="ECO:0007669"/>
    <property type="project" value="InterPro"/>
</dbReference>
<dbReference type="PANTHER" id="PTHR13370:SF3">
    <property type="entry name" value="TRNA (GUANINE(10)-N2)-METHYLTRANSFERASE HOMOLOG"/>
    <property type="match status" value="1"/>
</dbReference>
<feature type="domain" description="DNA methylase N-4/N-6" evidence="5">
    <location>
        <begin position="5"/>
        <end position="156"/>
    </location>
</feature>
<dbReference type="Proteomes" id="UP000315636">
    <property type="component" value="Unassembled WGS sequence"/>
</dbReference>
<dbReference type="AlphaFoldDB" id="A0A521F783"/>
<evidence type="ECO:0000256" key="3">
    <source>
        <dbReference type="ARBA" id="ARBA00022747"/>
    </source>
</evidence>
<comment type="similarity">
    <text evidence="4">Belongs to the N(4)/N(6)-methyltransferase family.</text>
</comment>
<dbReference type="SUPFAM" id="SSF53335">
    <property type="entry name" value="S-adenosyl-L-methionine-dependent methyltransferases"/>
    <property type="match status" value="1"/>
</dbReference>
<dbReference type="GO" id="GO:0032259">
    <property type="term" value="P:methylation"/>
    <property type="evidence" value="ECO:0007669"/>
    <property type="project" value="UniProtKB-KW"/>
</dbReference>
<dbReference type="Gene3D" id="3.40.50.150">
    <property type="entry name" value="Vaccinia Virus protein VP39"/>
    <property type="match status" value="1"/>
</dbReference>
<evidence type="ECO:0000256" key="1">
    <source>
        <dbReference type="ARBA" id="ARBA00022603"/>
    </source>
</evidence>
<keyword evidence="7" id="KW-1185">Reference proteome</keyword>
<accession>A0A521F783</accession>
<evidence type="ECO:0000313" key="6">
    <source>
        <dbReference type="EMBL" id="SMO91946.1"/>
    </source>
</evidence>
<evidence type="ECO:0000313" key="7">
    <source>
        <dbReference type="Proteomes" id="UP000315636"/>
    </source>
</evidence>
<dbReference type="EMBL" id="FXTI01000014">
    <property type="protein sequence ID" value="SMO91946.1"/>
    <property type="molecule type" value="Genomic_DNA"/>
</dbReference>
<evidence type="ECO:0000256" key="4">
    <source>
        <dbReference type="RuleBase" id="RU362026"/>
    </source>
</evidence>
<protein>
    <recommendedName>
        <fullName evidence="4">Methyltransferase</fullName>
        <ecNumber evidence="4">2.1.1.-</ecNumber>
    </recommendedName>
</protein>
<dbReference type="PRINTS" id="PR00508">
    <property type="entry name" value="S21N4MTFRASE"/>
</dbReference>
<dbReference type="Pfam" id="PF01555">
    <property type="entry name" value="N6_N4_Mtase"/>
    <property type="match status" value="1"/>
</dbReference>
<keyword evidence="2" id="KW-0808">Transferase</keyword>
<evidence type="ECO:0000256" key="2">
    <source>
        <dbReference type="ARBA" id="ARBA00022679"/>
    </source>
</evidence>
<dbReference type="GO" id="GO:0009307">
    <property type="term" value="P:DNA restriction-modification system"/>
    <property type="evidence" value="ECO:0007669"/>
    <property type="project" value="UniProtKB-KW"/>
</dbReference>
<dbReference type="GO" id="GO:0003677">
    <property type="term" value="F:DNA binding"/>
    <property type="evidence" value="ECO:0007669"/>
    <property type="project" value="InterPro"/>
</dbReference>
<dbReference type="EC" id="2.1.1.-" evidence="4"/>
<proteinExistence type="inferred from homology"/>
<dbReference type="GO" id="GO:0009007">
    <property type="term" value="F:site-specific DNA-methyltransferase (adenine-specific) activity"/>
    <property type="evidence" value="ECO:0007669"/>
    <property type="project" value="TreeGrafter"/>
</dbReference>
<dbReference type="InterPro" id="IPR001091">
    <property type="entry name" value="RM_Methyltransferase"/>
</dbReference>
<keyword evidence="3" id="KW-0680">Restriction system</keyword>
<sequence>MWLLRSVAVESFRLLKDGGSFCVFTDWRMYPHLAPALESSGFRLQNMIVWNKSQMGLGRGFRPQHEIIIHLVKGKPKFYDNKTGNVITEKRVSPTRRLHQTEKPVQLLAKLIRVITPPGGVVLDPFAGSGSTLVAAKREGFSFVGIERDPEYVEIAHIRVGEAPKGGAEDAI</sequence>
<dbReference type="CDD" id="cd02440">
    <property type="entry name" value="AdoMet_MTases"/>
    <property type="match status" value="1"/>
</dbReference>
<organism evidence="6 7">
    <name type="scientific">Melghirimyces algeriensis</name>
    <dbReference type="NCBI Taxonomy" id="910412"/>
    <lineage>
        <taxon>Bacteria</taxon>
        <taxon>Bacillati</taxon>
        <taxon>Bacillota</taxon>
        <taxon>Bacilli</taxon>
        <taxon>Bacillales</taxon>
        <taxon>Thermoactinomycetaceae</taxon>
        <taxon>Melghirimyces</taxon>
    </lineage>
</organism>
<name>A0A521F783_9BACL</name>